<comment type="caution">
    <text evidence="1">The sequence shown here is derived from an EMBL/GenBank/DDBJ whole genome shotgun (WGS) entry which is preliminary data.</text>
</comment>
<accession>A0ACB8QWG8</accession>
<evidence type="ECO:0000313" key="1">
    <source>
        <dbReference type="EMBL" id="KAI0036184.1"/>
    </source>
</evidence>
<reference evidence="1" key="2">
    <citation type="journal article" date="2022" name="New Phytol.">
        <title>Evolutionary transition to the ectomycorrhizal habit in the genomes of a hyperdiverse lineage of mushroom-forming fungi.</title>
        <authorList>
            <person name="Looney B."/>
            <person name="Miyauchi S."/>
            <person name="Morin E."/>
            <person name="Drula E."/>
            <person name="Courty P.E."/>
            <person name="Kohler A."/>
            <person name="Kuo A."/>
            <person name="LaButti K."/>
            <person name="Pangilinan J."/>
            <person name="Lipzen A."/>
            <person name="Riley R."/>
            <person name="Andreopoulos W."/>
            <person name="He G."/>
            <person name="Johnson J."/>
            <person name="Nolan M."/>
            <person name="Tritt A."/>
            <person name="Barry K.W."/>
            <person name="Grigoriev I.V."/>
            <person name="Nagy L.G."/>
            <person name="Hibbett D."/>
            <person name="Henrissat B."/>
            <person name="Matheny P.B."/>
            <person name="Labbe J."/>
            <person name="Martin F.M."/>
        </authorList>
    </citation>
    <scope>NUCLEOTIDE SEQUENCE</scope>
    <source>
        <strain evidence="1">EC-137</strain>
    </source>
</reference>
<organism evidence="1 2">
    <name type="scientific">Vararia minispora EC-137</name>
    <dbReference type="NCBI Taxonomy" id="1314806"/>
    <lineage>
        <taxon>Eukaryota</taxon>
        <taxon>Fungi</taxon>
        <taxon>Dikarya</taxon>
        <taxon>Basidiomycota</taxon>
        <taxon>Agaricomycotina</taxon>
        <taxon>Agaricomycetes</taxon>
        <taxon>Russulales</taxon>
        <taxon>Lachnocladiaceae</taxon>
        <taxon>Vararia</taxon>
    </lineage>
</organism>
<keyword evidence="2" id="KW-1185">Reference proteome</keyword>
<proteinExistence type="predicted"/>
<protein>
    <submittedName>
        <fullName evidence="1">Histone deacetylase clr3</fullName>
    </submittedName>
</protein>
<evidence type="ECO:0000313" key="2">
    <source>
        <dbReference type="Proteomes" id="UP000814128"/>
    </source>
</evidence>
<reference evidence="1" key="1">
    <citation type="submission" date="2021-02" db="EMBL/GenBank/DDBJ databases">
        <authorList>
            <consortium name="DOE Joint Genome Institute"/>
            <person name="Ahrendt S."/>
            <person name="Looney B.P."/>
            <person name="Miyauchi S."/>
            <person name="Morin E."/>
            <person name="Drula E."/>
            <person name="Courty P.E."/>
            <person name="Chicoki N."/>
            <person name="Fauchery L."/>
            <person name="Kohler A."/>
            <person name="Kuo A."/>
            <person name="Labutti K."/>
            <person name="Pangilinan J."/>
            <person name="Lipzen A."/>
            <person name="Riley R."/>
            <person name="Andreopoulos W."/>
            <person name="He G."/>
            <person name="Johnson J."/>
            <person name="Barry K.W."/>
            <person name="Grigoriev I.V."/>
            <person name="Nagy L."/>
            <person name="Hibbett D."/>
            <person name="Henrissat B."/>
            <person name="Matheny P.B."/>
            <person name="Labbe J."/>
            <person name="Martin F."/>
        </authorList>
    </citation>
    <scope>NUCLEOTIDE SEQUENCE</scope>
    <source>
        <strain evidence="1">EC-137</strain>
    </source>
</reference>
<name>A0ACB8QWG8_9AGAM</name>
<sequence>MPVNGGMRAASVPLIPERQVVGYVYSEQMMLHNKLNTDPDDDEHPEKPARIEAVHGLFEKNSLIRNMKRLPIRPVREDEVLLVHSRQLWNDVQKLSHFTYADLINSAEFYEHKSLYVCSNTPLAARISCGGVIEACLAVARGDLQKAFANVRPPGHHAEPDECMGFCFFNNVAVAARVVQQQTKVRKIMILDWDVHHGNGTQRAFEDDPSVLYISMHRYENGEFYPNGTYGAMDSCGDRSGRGYSVNIPWSSAGMGDAEYILAMQSIVMPIASEFAPQLVIISSGFDAAEGDPLGECHVSPAGYAHMTHMLSGLAGGRVVAALEGGYNVDAVARSALAVGRTLLGESPPEMAPLMASEEGAETIFAVAKYQSRFWKNIDVRACEPQEGTPSVFSILELLKAHRTEYMYREFGMLELPLMQEYEQLYTSQAMCSQDLMKSTTVVVFVHEFGNIKADIANSLTCEVQKEHSYLVDASKLVTKWCKEEHYALMDINLYPKRPLITRSEKESARGVMTYIWDNYLLLSGATNFIFIGHGQGVLGVMELINARSATVQRHVLLVAQFVGLSPIPLIPKHDDVLTSWYLRHSMIIIPPDHQVRKDGRMLKRHGKTVIIGLLLLSMPFS</sequence>
<dbReference type="Proteomes" id="UP000814128">
    <property type="component" value="Unassembled WGS sequence"/>
</dbReference>
<dbReference type="EMBL" id="MU273474">
    <property type="protein sequence ID" value="KAI0036184.1"/>
    <property type="molecule type" value="Genomic_DNA"/>
</dbReference>
<gene>
    <name evidence="1" type="ORF">K488DRAFT_41647</name>
</gene>